<dbReference type="RefSeq" id="WP_066639120.1">
    <property type="nucleotide sequence ID" value="NZ_CP014989.1"/>
</dbReference>
<keyword evidence="2" id="KW-1185">Reference proteome</keyword>
<evidence type="ECO:0000313" key="2">
    <source>
        <dbReference type="Proteomes" id="UP000092482"/>
    </source>
</evidence>
<reference evidence="1 2" key="1">
    <citation type="submission" date="2016-03" db="EMBL/GenBank/DDBJ databases">
        <title>Shallow-sea hydrothermal system.</title>
        <authorList>
            <person name="Tang K."/>
        </authorList>
    </citation>
    <scope>NUCLEOTIDE SEQUENCE [LARGE SCALE GENOMIC DNA]</scope>
    <source>
        <strain evidence="1 2">JLT9</strain>
    </source>
</reference>
<gene>
    <name evidence="1" type="ORF">SGUI_1812</name>
</gene>
<dbReference type="KEGG" id="serj:SGUI_1812"/>
<name>A0A1B1NCQ4_9MICO</name>
<evidence type="ECO:0000313" key="1">
    <source>
        <dbReference type="EMBL" id="ANS79208.1"/>
    </source>
</evidence>
<organism evidence="1 2">
    <name type="scientific">Serinicoccus hydrothermalis</name>
    <dbReference type="NCBI Taxonomy" id="1758689"/>
    <lineage>
        <taxon>Bacteria</taxon>
        <taxon>Bacillati</taxon>
        <taxon>Actinomycetota</taxon>
        <taxon>Actinomycetes</taxon>
        <taxon>Micrococcales</taxon>
        <taxon>Ornithinimicrobiaceae</taxon>
        <taxon>Serinicoccus</taxon>
    </lineage>
</organism>
<dbReference type="STRING" id="1758689.SGUI_1812"/>
<dbReference type="EMBL" id="CP014989">
    <property type="protein sequence ID" value="ANS79208.1"/>
    <property type="molecule type" value="Genomic_DNA"/>
</dbReference>
<dbReference type="AlphaFoldDB" id="A0A1B1NCQ4"/>
<sequence length="265" mass="28112">MTSTPPVVGAQPDLRAASTRSTAARLLDGSGRAGLVAYREHAGRSHQVLAHGLTPADVLAVALPAGCLPQGGTCHEVRLRIDQHGADPRLRVSTASVHALAHLRLVESDELADLVSLDLLPTEVRWAAEAGARVALLALDRVLLHDQGGVTAISFDELVGSTRFPPRAEEWRCREVVQAMESAPRLVTQVCEGGRDGVVGQGHPTPESVRPFTGQTVLADVDGTGCTWLRIETERTRTVFVPFAEPVGSLEELEAAVADLGQLAV</sequence>
<accession>A0A1B1NCQ4</accession>
<protein>
    <recommendedName>
        <fullName evidence="3">DUF2470 domain-containing protein</fullName>
    </recommendedName>
</protein>
<evidence type="ECO:0008006" key="3">
    <source>
        <dbReference type="Google" id="ProtNLM"/>
    </source>
</evidence>
<dbReference type="OrthoDB" id="4864630at2"/>
<dbReference type="Proteomes" id="UP000092482">
    <property type="component" value="Chromosome"/>
</dbReference>
<proteinExistence type="predicted"/>